<feature type="domain" description="SOCS box" evidence="6">
    <location>
        <begin position="527"/>
        <end position="575"/>
    </location>
</feature>
<evidence type="ECO:0000313" key="8">
    <source>
        <dbReference type="Proteomes" id="UP001174136"/>
    </source>
</evidence>
<sequence>MNREKEHGDYDSGEDLDEDEATQYIIEQSLIQYRKLKGLSPSDLKVSEDPEEVFRAIKEGDEEALNRLMIQPRALSKVDERGWIPLHEAAVQGRRKILEDIFSGSSQGAGQCRTLKGETPLFLAVVYGLRGNATFLVQNGCNPDLQNDEQDSPLVAAMLNDQYDLATLLLRYNANVDQTGSLDRTALHEAAFLGLENFVHLFLESGANPNAYDIKRKTPLALAAQNGHLNVVEILLQKGAHVNYGSESEFGTVLFEAAASGNPDIVSTLLDHGADANIPLYSGHLPIHRVAYHGHILALEHLIPVTKVEAVKESGMSPLHSAAAGGHAQCIEVLLRAGHDPNMMLHQRVRRNYDDERRSALFFAVANNDLQCARLLLEAGAMVNQDPISCLQVALRQGNYELINALLKSGANVNYYSRVNTTHFPSAVQYALKDEVMLRMILNHGYDVKRCFDCPYSGGSHDYAPWTSSSVIKDMMFCEVITVHWLRQLSGQVVRMMLDYTDHVSFCTKLKDTLQEQKQWEEICHIQRNTRSLKHLCRLRIRRHMDQLRLRSPVFIGYLPLPPRLRDYLRYKEYDVYSRGSITVLCLDRTESPPPSRGIGDLTEARGMSAPYWPSNTSTRTIWSPIQGWTRPAPLSFQRNQQ</sequence>
<reference evidence="7" key="1">
    <citation type="journal article" date="2023" name="Front. Mar. Sci.">
        <title>A new Merluccius polli reference genome to investigate the effects of global change in West African waters.</title>
        <authorList>
            <person name="Mateo J.L."/>
            <person name="Blanco-Fernandez C."/>
            <person name="Garcia-Vazquez E."/>
            <person name="Machado-Schiaffino G."/>
        </authorList>
    </citation>
    <scope>NUCLEOTIDE SEQUENCE</scope>
    <source>
        <strain evidence="7">C29</strain>
        <tissue evidence="7">Fin</tissue>
    </source>
</reference>
<comment type="caution">
    <text evidence="7">The sequence shown here is derived from an EMBL/GenBank/DDBJ whole genome shotgun (WGS) entry which is preliminary data.</text>
</comment>
<dbReference type="InterPro" id="IPR036770">
    <property type="entry name" value="Ankyrin_rpt-contain_sf"/>
</dbReference>
<feature type="compositionally biased region" description="Basic and acidic residues" evidence="5">
    <location>
        <begin position="1"/>
        <end position="10"/>
    </location>
</feature>
<gene>
    <name evidence="7" type="primary">ASB14</name>
    <name evidence="7" type="ORF">N1851_000532</name>
</gene>
<dbReference type="PANTHER" id="PTHR24171:SF9">
    <property type="entry name" value="ANKYRIN REPEAT DOMAIN-CONTAINING PROTEIN 39"/>
    <property type="match status" value="1"/>
</dbReference>
<feature type="repeat" description="ANK" evidence="4">
    <location>
        <begin position="314"/>
        <end position="346"/>
    </location>
</feature>
<dbReference type="SUPFAM" id="SSF158235">
    <property type="entry name" value="SOCS box-like"/>
    <property type="match status" value="1"/>
</dbReference>
<dbReference type="EMBL" id="JAOPHQ010000024">
    <property type="protein sequence ID" value="KAK0156186.1"/>
    <property type="molecule type" value="Genomic_DNA"/>
</dbReference>
<dbReference type="InterPro" id="IPR002110">
    <property type="entry name" value="Ankyrin_rpt"/>
</dbReference>
<dbReference type="PROSITE" id="PS50225">
    <property type="entry name" value="SOCS"/>
    <property type="match status" value="1"/>
</dbReference>
<dbReference type="SUPFAM" id="SSF48403">
    <property type="entry name" value="Ankyrin repeat"/>
    <property type="match status" value="1"/>
</dbReference>
<evidence type="ECO:0000313" key="7">
    <source>
        <dbReference type="EMBL" id="KAK0156186.1"/>
    </source>
</evidence>
<evidence type="ECO:0000256" key="4">
    <source>
        <dbReference type="PROSITE-ProRule" id="PRU00023"/>
    </source>
</evidence>
<dbReference type="SMART" id="SM00969">
    <property type="entry name" value="SOCS_box"/>
    <property type="match status" value="1"/>
</dbReference>
<dbReference type="Proteomes" id="UP001174136">
    <property type="component" value="Unassembled WGS sequence"/>
</dbReference>
<evidence type="ECO:0000256" key="5">
    <source>
        <dbReference type="SAM" id="MobiDB-lite"/>
    </source>
</evidence>
<dbReference type="PROSITE" id="PS50088">
    <property type="entry name" value="ANK_REPEAT"/>
    <property type="match status" value="6"/>
</dbReference>
<evidence type="ECO:0000259" key="6">
    <source>
        <dbReference type="PROSITE" id="PS50225"/>
    </source>
</evidence>
<feature type="repeat" description="ANK" evidence="4">
    <location>
        <begin position="215"/>
        <end position="247"/>
    </location>
</feature>
<feature type="repeat" description="ANK" evidence="4">
    <location>
        <begin position="182"/>
        <end position="214"/>
    </location>
</feature>
<accession>A0AA47P9M2</accession>
<dbReference type="Pfam" id="PF07525">
    <property type="entry name" value="SOCS_box"/>
    <property type="match status" value="1"/>
</dbReference>
<dbReference type="PRINTS" id="PR01415">
    <property type="entry name" value="ANKYRIN"/>
</dbReference>
<dbReference type="Gene3D" id="1.10.750.20">
    <property type="entry name" value="SOCS box"/>
    <property type="match status" value="1"/>
</dbReference>
<feature type="compositionally biased region" description="Acidic residues" evidence="5">
    <location>
        <begin position="11"/>
        <end position="20"/>
    </location>
</feature>
<dbReference type="PROSITE" id="PS50297">
    <property type="entry name" value="ANK_REP_REGION"/>
    <property type="match status" value="5"/>
</dbReference>
<protein>
    <submittedName>
        <fullName evidence="7">Ankyrin repeat and SOCS box protein 14</fullName>
    </submittedName>
</protein>
<proteinExistence type="predicted"/>
<evidence type="ECO:0000256" key="1">
    <source>
        <dbReference type="ARBA" id="ARBA00004906"/>
    </source>
</evidence>
<feature type="repeat" description="ANK" evidence="4">
    <location>
        <begin position="116"/>
        <end position="148"/>
    </location>
</feature>
<dbReference type="InterPro" id="IPR036036">
    <property type="entry name" value="SOCS_box-like_dom_sf"/>
</dbReference>
<evidence type="ECO:0000256" key="2">
    <source>
        <dbReference type="ARBA" id="ARBA00022737"/>
    </source>
</evidence>
<dbReference type="FunFam" id="1.10.750.20:FF:000001">
    <property type="entry name" value="Ankyrin repeat and SOCS box containing 1"/>
    <property type="match status" value="1"/>
</dbReference>
<feature type="repeat" description="ANK" evidence="4">
    <location>
        <begin position="386"/>
        <end position="418"/>
    </location>
</feature>
<feature type="repeat" description="ANK" evidence="4">
    <location>
        <begin position="249"/>
        <end position="281"/>
    </location>
</feature>
<comment type="pathway">
    <text evidence="1">Protein modification; protein ubiquitination.</text>
</comment>
<dbReference type="AlphaFoldDB" id="A0AA47P9M2"/>
<name>A0AA47P9M2_MERPO</name>
<dbReference type="Pfam" id="PF00023">
    <property type="entry name" value="Ank"/>
    <property type="match status" value="1"/>
</dbReference>
<dbReference type="Pfam" id="PF12796">
    <property type="entry name" value="Ank_2"/>
    <property type="match status" value="3"/>
</dbReference>
<dbReference type="GO" id="GO:0035556">
    <property type="term" value="P:intracellular signal transduction"/>
    <property type="evidence" value="ECO:0007669"/>
    <property type="project" value="InterPro"/>
</dbReference>
<keyword evidence="8" id="KW-1185">Reference proteome</keyword>
<evidence type="ECO:0000256" key="3">
    <source>
        <dbReference type="ARBA" id="ARBA00023043"/>
    </source>
</evidence>
<keyword evidence="3 4" id="KW-0040">ANK repeat</keyword>
<feature type="region of interest" description="Disordered" evidence="5">
    <location>
        <begin position="1"/>
        <end position="20"/>
    </location>
</feature>
<keyword evidence="2" id="KW-0677">Repeat</keyword>
<dbReference type="InterPro" id="IPR001496">
    <property type="entry name" value="SOCS_box"/>
</dbReference>
<dbReference type="PANTHER" id="PTHR24171">
    <property type="entry name" value="ANKYRIN REPEAT DOMAIN-CONTAINING PROTEIN 39-RELATED"/>
    <property type="match status" value="1"/>
</dbReference>
<organism evidence="7 8">
    <name type="scientific">Merluccius polli</name>
    <name type="common">Benguela hake</name>
    <name type="synonym">Merluccius cadenati</name>
    <dbReference type="NCBI Taxonomy" id="89951"/>
    <lineage>
        <taxon>Eukaryota</taxon>
        <taxon>Metazoa</taxon>
        <taxon>Chordata</taxon>
        <taxon>Craniata</taxon>
        <taxon>Vertebrata</taxon>
        <taxon>Euteleostomi</taxon>
        <taxon>Actinopterygii</taxon>
        <taxon>Neopterygii</taxon>
        <taxon>Teleostei</taxon>
        <taxon>Neoteleostei</taxon>
        <taxon>Acanthomorphata</taxon>
        <taxon>Zeiogadaria</taxon>
        <taxon>Gadariae</taxon>
        <taxon>Gadiformes</taxon>
        <taxon>Gadoidei</taxon>
        <taxon>Merlucciidae</taxon>
        <taxon>Merluccius</taxon>
    </lineage>
</organism>
<dbReference type="Gene3D" id="1.25.40.20">
    <property type="entry name" value="Ankyrin repeat-containing domain"/>
    <property type="match status" value="2"/>
</dbReference>
<dbReference type="SMART" id="SM00248">
    <property type="entry name" value="ANK"/>
    <property type="match status" value="11"/>
</dbReference>
<dbReference type="SMART" id="SM00253">
    <property type="entry name" value="SOCS"/>
    <property type="match status" value="1"/>
</dbReference>